<feature type="domain" description="Aldehyde ferredoxin oxidoreductase N-terminal" evidence="9">
    <location>
        <begin position="5"/>
        <end position="206"/>
    </location>
</feature>
<evidence type="ECO:0000313" key="11">
    <source>
        <dbReference type="Proteomes" id="UP001596481"/>
    </source>
</evidence>
<keyword evidence="4" id="KW-0479">Metal-binding</keyword>
<comment type="caution">
    <text evidence="10">The sequence shown here is derived from an EMBL/GenBank/DDBJ whole genome shotgun (WGS) entry which is preliminary data.</text>
</comment>
<accession>A0ABD5ZCA2</accession>
<dbReference type="EMBL" id="JBHTAA010000001">
    <property type="protein sequence ID" value="MFC7202783.1"/>
    <property type="molecule type" value="Genomic_DNA"/>
</dbReference>
<keyword evidence="7" id="KW-0411">Iron-sulfur</keyword>
<dbReference type="GO" id="GO:0016491">
    <property type="term" value="F:oxidoreductase activity"/>
    <property type="evidence" value="ECO:0007669"/>
    <property type="project" value="UniProtKB-KW"/>
</dbReference>
<evidence type="ECO:0000256" key="3">
    <source>
        <dbReference type="ARBA" id="ARBA00022485"/>
    </source>
</evidence>
<proteinExistence type="inferred from homology"/>
<reference evidence="10 11" key="1">
    <citation type="journal article" date="2019" name="Int. J. Syst. Evol. Microbiol.">
        <title>The Global Catalogue of Microorganisms (GCM) 10K type strain sequencing project: providing services to taxonomists for standard genome sequencing and annotation.</title>
        <authorList>
            <consortium name="The Broad Institute Genomics Platform"/>
            <consortium name="The Broad Institute Genome Sequencing Center for Infectious Disease"/>
            <person name="Wu L."/>
            <person name="Ma J."/>
        </authorList>
    </citation>
    <scope>NUCLEOTIDE SEQUENCE [LARGE SCALE GENOMIC DNA]</scope>
    <source>
        <strain evidence="10 11">DSM 29988</strain>
    </source>
</reference>
<dbReference type="SMART" id="SM00790">
    <property type="entry name" value="AFOR_N"/>
    <property type="match status" value="1"/>
</dbReference>
<evidence type="ECO:0000256" key="7">
    <source>
        <dbReference type="ARBA" id="ARBA00023014"/>
    </source>
</evidence>
<keyword evidence="6" id="KW-0408">Iron</keyword>
<keyword evidence="3" id="KW-0004">4Fe-4S</keyword>
<dbReference type="PANTHER" id="PTHR30038">
    <property type="entry name" value="ALDEHYDE FERREDOXIN OXIDOREDUCTASE"/>
    <property type="match status" value="1"/>
</dbReference>
<protein>
    <submittedName>
        <fullName evidence="10">Aldehyde ferredoxin oxidoreductase family protein</fullName>
    </submittedName>
</protein>
<evidence type="ECO:0000313" key="10">
    <source>
        <dbReference type="EMBL" id="MFC7202783.1"/>
    </source>
</evidence>
<dbReference type="Pfam" id="PF01314">
    <property type="entry name" value="AFOR_C"/>
    <property type="match status" value="1"/>
</dbReference>
<dbReference type="Gene3D" id="3.60.9.10">
    <property type="entry name" value="Aldehyde ferredoxin oxidoreductase, N-terminal domain"/>
    <property type="match status" value="1"/>
</dbReference>
<comment type="cofactor">
    <cofactor evidence="1">
        <name>[4Fe-4S] cluster</name>
        <dbReference type="ChEBI" id="CHEBI:49883"/>
    </cofactor>
</comment>
<gene>
    <name evidence="10" type="ORF">ACFQJC_04600</name>
</gene>
<keyword evidence="5" id="KW-0560">Oxidoreductase</keyword>
<dbReference type="InterPro" id="IPR051919">
    <property type="entry name" value="W-dependent_AOR"/>
</dbReference>
<dbReference type="Pfam" id="PF02730">
    <property type="entry name" value="AFOR_N"/>
    <property type="match status" value="1"/>
</dbReference>
<evidence type="ECO:0000256" key="6">
    <source>
        <dbReference type="ARBA" id="ARBA00023004"/>
    </source>
</evidence>
<organism evidence="10 11">
    <name type="scientific">Haloferax namakaokahaiae</name>
    <dbReference type="NCBI Taxonomy" id="1748331"/>
    <lineage>
        <taxon>Archaea</taxon>
        <taxon>Methanobacteriati</taxon>
        <taxon>Methanobacteriota</taxon>
        <taxon>Stenosarchaea group</taxon>
        <taxon>Halobacteria</taxon>
        <taxon>Halobacteriales</taxon>
        <taxon>Haloferacaceae</taxon>
        <taxon>Haloferax</taxon>
    </lineage>
</organism>
<evidence type="ECO:0000256" key="5">
    <source>
        <dbReference type="ARBA" id="ARBA00023002"/>
    </source>
</evidence>
<name>A0ABD5ZCA2_9EURY</name>
<dbReference type="InterPro" id="IPR013985">
    <property type="entry name" value="Ald_Fedxn_OxRdtase_dom3"/>
</dbReference>
<evidence type="ECO:0000256" key="1">
    <source>
        <dbReference type="ARBA" id="ARBA00001966"/>
    </source>
</evidence>
<comment type="cofactor">
    <cofactor evidence="8">
        <name>tungstopterin</name>
        <dbReference type="ChEBI" id="CHEBI:30402"/>
    </cofactor>
</comment>
<dbReference type="SUPFAM" id="SSF56228">
    <property type="entry name" value="Aldehyde ferredoxin oxidoreductase, N-terminal domain"/>
    <property type="match status" value="1"/>
</dbReference>
<keyword evidence="11" id="KW-1185">Reference proteome</keyword>
<dbReference type="InterPro" id="IPR013983">
    <property type="entry name" value="Ald_Fedxn_OxRdtase_N"/>
</dbReference>
<evidence type="ECO:0000256" key="2">
    <source>
        <dbReference type="ARBA" id="ARBA00011032"/>
    </source>
</evidence>
<sequence>MRHAAGPLCSVDLSTQTAGEDDIDDVLESFIGGRGVGTKLVHDRVPFDADPLGPDNRLVLAAGPMQQSRMSFTGRASLTGVSPLTDGLVSSNAGGFLSRHLVGTGYGAIEFTGAADELLAVHVRPDGVEFEPVPNLEKAEVPEVTDYADERWGLDPEQLICIGPAGENEVRFASVMTTESRAFGRGGLGAVMGAKNLKVVTFEGDAAPDVEIEFPADAMDVHREAATSDHVMKRQGTTAGTDYANAVEAFPTRYFSEREFEGVEGINGDAVESKKYKKGTCSQCAFACKLPTKDEERGVETEGPEFETVMAFGSNCAVDDIVDVMKSNELCDRYGVDTISCGDTIAAYLMANDEFGNVELIHELVEKIAFREGVGDLLAEGTHRAHGELGVHDWTVKGMEFPAHDGRHLHGQGLSFATSNRGADHMYSSFYAVEYPYVDKSKAMDANGLGGKPERLVEKENHNAVLDSGVVCKFSRDFIDEETLASLLDTDYDHLQQIGNDIVTLERHFNNQRGFDRGDDTLPYDIPGFPSALSEYYGLRGWSEDGVVPASAVGGGEETTPADD</sequence>
<dbReference type="InterPro" id="IPR036503">
    <property type="entry name" value="Ald_Fedxn_OxRdtase_N_sf"/>
</dbReference>
<dbReference type="GO" id="GO:0046872">
    <property type="term" value="F:metal ion binding"/>
    <property type="evidence" value="ECO:0007669"/>
    <property type="project" value="UniProtKB-KW"/>
</dbReference>
<dbReference type="RefSeq" id="WP_390222073.1">
    <property type="nucleotide sequence ID" value="NZ_JBHTAA010000001.1"/>
</dbReference>
<dbReference type="InterPro" id="IPR001203">
    <property type="entry name" value="OxRdtase_Ald_Fedxn_C"/>
</dbReference>
<dbReference type="SUPFAM" id="SSF48310">
    <property type="entry name" value="Aldehyde ferredoxin oxidoreductase, C-terminal domains"/>
    <property type="match status" value="1"/>
</dbReference>
<dbReference type="AlphaFoldDB" id="A0ABD5ZCA2"/>
<dbReference type="Gene3D" id="1.10.599.10">
    <property type="entry name" value="Aldehyde Ferredoxin Oxidoreductase Protein, subunit A, domain 3"/>
    <property type="match status" value="1"/>
</dbReference>
<comment type="similarity">
    <text evidence="2">Belongs to the AOR/FOR family.</text>
</comment>
<evidence type="ECO:0000259" key="9">
    <source>
        <dbReference type="SMART" id="SM00790"/>
    </source>
</evidence>
<dbReference type="InterPro" id="IPR036021">
    <property type="entry name" value="Tungsten_al_ferr_oxy-like_C"/>
</dbReference>
<dbReference type="GO" id="GO:0051539">
    <property type="term" value="F:4 iron, 4 sulfur cluster binding"/>
    <property type="evidence" value="ECO:0007669"/>
    <property type="project" value="UniProtKB-KW"/>
</dbReference>
<dbReference type="Proteomes" id="UP001596481">
    <property type="component" value="Unassembled WGS sequence"/>
</dbReference>
<evidence type="ECO:0000256" key="4">
    <source>
        <dbReference type="ARBA" id="ARBA00022723"/>
    </source>
</evidence>
<dbReference type="InterPro" id="IPR013984">
    <property type="entry name" value="Ald_Fedxn_OxRdtase_dom2"/>
</dbReference>
<dbReference type="PANTHER" id="PTHR30038:SF7">
    <property type="entry name" value="TUNGSTEN-CONTAINING GLYCERALDEHYDE-3-PHOSPHATE:FERREDOXIN OXIDOREDUCTASE"/>
    <property type="match status" value="1"/>
</dbReference>
<evidence type="ECO:0000256" key="8">
    <source>
        <dbReference type="ARBA" id="ARBA00049934"/>
    </source>
</evidence>
<dbReference type="Gene3D" id="1.10.569.10">
    <property type="entry name" value="Aldehyde Ferredoxin Oxidoreductase Protein, subunit A, domain 2"/>
    <property type="match status" value="1"/>
</dbReference>